<keyword evidence="1" id="KW-0863">Zinc-finger</keyword>
<evidence type="ECO:0000256" key="2">
    <source>
        <dbReference type="SAM" id="MobiDB-lite"/>
    </source>
</evidence>
<keyword evidence="5" id="KW-1185">Reference proteome</keyword>
<protein>
    <submittedName>
        <fullName evidence="4">SWIM zinc finger</fullName>
    </submittedName>
</protein>
<evidence type="ECO:0000259" key="3">
    <source>
        <dbReference type="PROSITE" id="PS50966"/>
    </source>
</evidence>
<dbReference type="RefSeq" id="WP_085493093.1">
    <property type="nucleotide sequence ID" value="NZ_FXAZ01000001.1"/>
</dbReference>
<dbReference type="OrthoDB" id="9816340at2"/>
<dbReference type="EMBL" id="FXAZ01000001">
    <property type="protein sequence ID" value="SMG19223.1"/>
    <property type="molecule type" value="Genomic_DNA"/>
</dbReference>
<proteinExistence type="predicted"/>
<dbReference type="Proteomes" id="UP000193834">
    <property type="component" value="Unassembled WGS sequence"/>
</dbReference>
<dbReference type="Pfam" id="PF04434">
    <property type="entry name" value="SWIM"/>
    <property type="match status" value="1"/>
</dbReference>
<dbReference type="PROSITE" id="PS50966">
    <property type="entry name" value="ZF_SWIM"/>
    <property type="match status" value="1"/>
</dbReference>
<feature type="domain" description="SWIM-type" evidence="3">
    <location>
        <begin position="55"/>
        <end position="91"/>
    </location>
</feature>
<gene>
    <name evidence="4" type="ORF">SAMN06295960_0885</name>
</gene>
<dbReference type="STRING" id="1852522.SAMN06295960_0885"/>
<keyword evidence="1" id="KW-0479">Metal-binding</keyword>
<sequence>MIEITEGYIDAMAPNASAIKNAQGLVRKRSYVELKQSKDGTLLFGECAGSGKSNYSCSADFVNKEQPVLRCSCPSRQFPCKHSLGLLYAFAAGQPFAESDIPEDILAKREKAEKRELKKQQDGDAKDAKPKPKKVNKSALKKKIQAQLEGLDLLEKLTLSLVRSGLGTIDKTVLKSMKDHVKQLGNHYLTGAQIELRRLVLLLEEKNLEENYSQAMEQMILLHAFIKKGRAHLTAKLADPELPLDSETTIEEWLGHAWQLSELHDIGFVHREAELIQLAFLSYDDKGRQEFVDQGYWLETSTGEVNRTLQFRPYKAAKFIKEEDSFFDAVLVSELYRYPGDINRRIRWEAMTARPLSEQDYESIHKNAHRSFADVIKQVKNQLKNPLGDRHPVMLVHVSRIQESEEGQFVCLDENGQQLQLEDTKYYGCSTVSLLPYVPKAMLEDVQLLVMFEHQQDRGQLIAQPLTLIKGTDMLRLLY</sequence>
<evidence type="ECO:0000256" key="1">
    <source>
        <dbReference type="PROSITE-ProRule" id="PRU00325"/>
    </source>
</evidence>
<feature type="compositionally biased region" description="Basic and acidic residues" evidence="2">
    <location>
        <begin position="112"/>
        <end position="130"/>
    </location>
</feature>
<organism evidence="4 5">
    <name type="scientific">Paenibacillus aquistagni</name>
    <dbReference type="NCBI Taxonomy" id="1852522"/>
    <lineage>
        <taxon>Bacteria</taxon>
        <taxon>Bacillati</taxon>
        <taxon>Bacillota</taxon>
        <taxon>Bacilli</taxon>
        <taxon>Bacillales</taxon>
        <taxon>Paenibacillaceae</taxon>
        <taxon>Paenibacillus</taxon>
    </lineage>
</organism>
<feature type="region of interest" description="Disordered" evidence="2">
    <location>
        <begin position="112"/>
        <end position="139"/>
    </location>
</feature>
<accession>A0A1X7IVW2</accession>
<name>A0A1X7IVW2_9BACL</name>
<evidence type="ECO:0000313" key="4">
    <source>
        <dbReference type="EMBL" id="SMG19223.1"/>
    </source>
</evidence>
<dbReference type="InterPro" id="IPR007527">
    <property type="entry name" value="Znf_SWIM"/>
</dbReference>
<reference evidence="4 5" key="1">
    <citation type="submission" date="2017-04" db="EMBL/GenBank/DDBJ databases">
        <authorList>
            <person name="Afonso C.L."/>
            <person name="Miller P.J."/>
            <person name="Scott M.A."/>
            <person name="Spackman E."/>
            <person name="Goraichik I."/>
            <person name="Dimitrov K.M."/>
            <person name="Suarez D.L."/>
            <person name="Swayne D.E."/>
        </authorList>
    </citation>
    <scope>NUCLEOTIDE SEQUENCE [LARGE SCALE GENOMIC DNA]</scope>
    <source>
        <strain evidence="4 5">11</strain>
    </source>
</reference>
<dbReference type="GO" id="GO:0008270">
    <property type="term" value="F:zinc ion binding"/>
    <property type="evidence" value="ECO:0007669"/>
    <property type="project" value="UniProtKB-KW"/>
</dbReference>
<keyword evidence="1" id="KW-0862">Zinc</keyword>
<evidence type="ECO:0000313" key="5">
    <source>
        <dbReference type="Proteomes" id="UP000193834"/>
    </source>
</evidence>
<dbReference type="AlphaFoldDB" id="A0A1X7IVW2"/>